<dbReference type="RefSeq" id="WP_013344100.1">
    <property type="nucleotide sequence ID" value="NC_014541.1"/>
</dbReference>
<dbReference type="PANTHER" id="PTHR22911:SF103">
    <property type="entry name" value="BLR2811 PROTEIN"/>
    <property type="match status" value="1"/>
</dbReference>
<reference evidence="3 4" key="1">
    <citation type="journal article" date="2010" name="Stand. Genomic Sci.">
        <title>Complete genome sequence of Ferrimonas balearica type strain (PAT).</title>
        <authorList>
            <person name="Nolan M."/>
            <person name="Sikorski J."/>
            <person name="Davenport K."/>
            <person name="Lucas S."/>
            <person name="Glavina Del Rio T."/>
            <person name="Tice H."/>
            <person name="Cheng J."/>
            <person name="Goodwin L."/>
            <person name="Pitluck S."/>
            <person name="Liolios K."/>
            <person name="Ivanova N."/>
            <person name="Mavromatis K."/>
            <person name="Ovchinnikova G."/>
            <person name="Pati A."/>
            <person name="Chen A."/>
            <person name="Palaniappan K."/>
            <person name="Land M."/>
            <person name="Hauser L."/>
            <person name="Chang Y."/>
            <person name="Jeffries C."/>
            <person name="Tapia R."/>
            <person name="Brettin T."/>
            <person name="Detter J."/>
            <person name="Han C."/>
            <person name="Yasawong M."/>
            <person name="Rohde M."/>
            <person name="Tindall B."/>
            <person name="Goker M."/>
            <person name="Woyke T."/>
            <person name="Bristow J."/>
            <person name="Eisen J."/>
            <person name="Markowitz V."/>
            <person name="Hugenholtz P."/>
            <person name="Kyrpides N."/>
            <person name="Klenk H."/>
            <person name="Lapidus A."/>
        </authorList>
    </citation>
    <scope>NUCLEOTIDE SEQUENCE [LARGE SCALE GENOMIC DNA]</scope>
    <source>
        <strain evidence="4">DSM 9799 / CCM 4581 / KCTC 23876 / PAT</strain>
    </source>
</reference>
<organism evidence="3 4">
    <name type="scientific">Ferrimonas balearica (strain DSM 9799 / CCM 4581 / KCTC 23876 / PAT)</name>
    <dbReference type="NCBI Taxonomy" id="550540"/>
    <lineage>
        <taxon>Bacteria</taxon>
        <taxon>Pseudomonadati</taxon>
        <taxon>Pseudomonadota</taxon>
        <taxon>Gammaproteobacteria</taxon>
        <taxon>Alteromonadales</taxon>
        <taxon>Ferrimonadaceae</taxon>
        <taxon>Ferrimonas</taxon>
    </lineage>
</organism>
<dbReference type="InterPro" id="IPR000620">
    <property type="entry name" value="EamA_dom"/>
</dbReference>
<dbReference type="HOGENOM" id="CLU_032828_0_0_6"/>
<dbReference type="eggNOG" id="COG0697">
    <property type="taxonomic scope" value="Bacteria"/>
</dbReference>
<proteinExistence type="predicted"/>
<feature type="transmembrane region" description="Helical" evidence="1">
    <location>
        <begin position="122"/>
        <end position="139"/>
    </location>
</feature>
<evidence type="ECO:0000313" key="3">
    <source>
        <dbReference type="EMBL" id="ADN74794.1"/>
    </source>
</evidence>
<dbReference type="AlphaFoldDB" id="E1SQI2"/>
<dbReference type="OrthoDB" id="148351at2"/>
<dbReference type="SUPFAM" id="SSF103481">
    <property type="entry name" value="Multidrug resistance efflux transporter EmrE"/>
    <property type="match status" value="2"/>
</dbReference>
<dbReference type="GO" id="GO:0016020">
    <property type="term" value="C:membrane"/>
    <property type="evidence" value="ECO:0007669"/>
    <property type="project" value="InterPro"/>
</dbReference>
<sequence>MSPLTARHAMVLLVLGNLAGVLSDAFIKTLEGEVAIFQFVLFRLLAAAAFLLPLVLWFNPGHWRVGLKWHLLRAHILLLGAMCMVPAMTHLPIATAAALFHSAPLMMLPLAVLWYREKLSRAAIAAALVGFIGVLVVVRPTEINIGALAALLVAFSLACNNLLVRKLPRQHGVLQTLLLTNLFAIPVATLLAIWEGKPWDFAPAATAVGSSAMIMVYTGLCVVAYRAADSSKIASAEYTALIWAGLVGLLWFGERPDLPMVAGAVLIITPMWWLARQDRNSNRITDPEADPRPAQDV</sequence>
<name>E1SQI2_FERBD</name>
<feature type="transmembrane region" description="Helical" evidence="1">
    <location>
        <begin position="35"/>
        <end position="58"/>
    </location>
</feature>
<dbReference type="PANTHER" id="PTHR22911">
    <property type="entry name" value="ACYL-MALONYL CONDENSING ENZYME-RELATED"/>
    <property type="match status" value="1"/>
</dbReference>
<feature type="transmembrane region" description="Helical" evidence="1">
    <location>
        <begin position="70"/>
        <end position="87"/>
    </location>
</feature>
<gene>
    <name evidence="3" type="ordered locus">Fbal_0580</name>
</gene>
<keyword evidence="1" id="KW-1133">Transmembrane helix</keyword>
<keyword evidence="4" id="KW-1185">Reference proteome</keyword>
<dbReference type="GeneID" id="67180826"/>
<feature type="transmembrane region" description="Helical" evidence="1">
    <location>
        <begin position="145"/>
        <end position="164"/>
    </location>
</feature>
<feature type="transmembrane region" description="Helical" evidence="1">
    <location>
        <begin position="206"/>
        <end position="228"/>
    </location>
</feature>
<dbReference type="KEGG" id="fbl:Fbal_0580"/>
<feature type="transmembrane region" description="Helical" evidence="1">
    <location>
        <begin position="176"/>
        <end position="194"/>
    </location>
</feature>
<dbReference type="STRING" id="550540.Fbal_0580"/>
<feature type="domain" description="EamA" evidence="2">
    <location>
        <begin position="10"/>
        <end position="138"/>
    </location>
</feature>
<feature type="domain" description="EamA" evidence="2">
    <location>
        <begin position="145"/>
        <end position="269"/>
    </location>
</feature>
<dbReference type="Proteomes" id="UP000006683">
    <property type="component" value="Chromosome"/>
</dbReference>
<dbReference type="EMBL" id="CP002209">
    <property type="protein sequence ID" value="ADN74794.1"/>
    <property type="molecule type" value="Genomic_DNA"/>
</dbReference>
<evidence type="ECO:0000259" key="2">
    <source>
        <dbReference type="Pfam" id="PF00892"/>
    </source>
</evidence>
<protein>
    <recommendedName>
        <fullName evidence="2">EamA domain-containing protein</fullName>
    </recommendedName>
</protein>
<evidence type="ECO:0000256" key="1">
    <source>
        <dbReference type="SAM" id="Phobius"/>
    </source>
</evidence>
<keyword evidence="1" id="KW-0812">Transmembrane</keyword>
<keyword evidence="1" id="KW-0472">Membrane</keyword>
<dbReference type="InterPro" id="IPR037185">
    <property type="entry name" value="EmrE-like"/>
</dbReference>
<accession>E1SQI2</accession>
<dbReference type="Pfam" id="PF00892">
    <property type="entry name" value="EamA"/>
    <property type="match status" value="2"/>
</dbReference>
<feature type="transmembrane region" description="Helical" evidence="1">
    <location>
        <begin position="235"/>
        <end position="252"/>
    </location>
</feature>
<evidence type="ECO:0000313" key="4">
    <source>
        <dbReference type="Proteomes" id="UP000006683"/>
    </source>
</evidence>
<feature type="transmembrane region" description="Helical" evidence="1">
    <location>
        <begin position="258"/>
        <end position="275"/>
    </location>
</feature>
<feature type="transmembrane region" description="Helical" evidence="1">
    <location>
        <begin position="93"/>
        <end position="115"/>
    </location>
</feature>